<evidence type="ECO:0000313" key="5">
    <source>
        <dbReference type="Proteomes" id="UP000602087"/>
    </source>
</evidence>
<sequence>MDSPPAPSSSRRPTLAAALAGVLAGLLTVAVAHLVAGFRTAASDPVVAVGGAFVDATPSWLKDAAIGLFGTADKVALFVGMAVVGIALFAGLGVLARRSLQAGTAGVAVLAAVALGAVLTREGTAAPDALPTVVGAVCGMLALRVLVTALAPRGDRTEDAAGRPGEHDRRTFLRGAVVTAAIAAVAAAGGQIVGASQRVVDAARRAVRLPVAARPADPLPDDVASTAPGVVPFQTPNDEFYRIDTALVVPQVDPATWTLRVHGMVEEEVEITFDELLGSELVEAWVTLICVSNTVGGDLVGNAKWLGLPVRDVLARARPLPGADMVLSRSIDGFTASTPLEILTDERDALLAVGMNDAPLPVRHGFPVRLVVPGVYGYVSATKWVTELKVTTFAEDVAYWSTRGWSERGPVKTASRIDTPRRDAEVSAGTVPVGGVAWAQQRGITAVEVQVDDGPWEPAVLADEASVDTWRQWTYPWEATTGEHTLRVRATDGDGDVQTSDDAPPAPDGATGWHEVTVTVA</sequence>
<proteinExistence type="predicted"/>
<protein>
    <submittedName>
        <fullName evidence="4">Molybdopterin-dependent oxidoreductase</fullName>
    </submittedName>
</protein>
<dbReference type="PANTHER" id="PTHR19372">
    <property type="entry name" value="SULFITE REDUCTASE"/>
    <property type="match status" value="1"/>
</dbReference>
<dbReference type="InterPro" id="IPR000572">
    <property type="entry name" value="OxRdtase_Mopterin-bd_dom"/>
</dbReference>
<feature type="region of interest" description="Disordered" evidence="1">
    <location>
        <begin position="491"/>
        <end position="511"/>
    </location>
</feature>
<comment type="caution">
    <text evidence="4">The sequence shown here is derived from an EMBL/GenBank/DDBJ whole genome shotgun (WGS) entry which is preliminary data.</text>
</comment>
<dbReference type="Gene3D" id="2.60.40.650">
    <property type="match status" value="1"/>
</dbReference>
<name>A0A934IAF1_9MICO</name>
<evidence type="ECO:0000259" key="3">
    <source>
        <dbReference type="Pfam" id="PF00174"/>
    </source>
</evidence>
<dbReference type="EMBL" id="JAEINH010000006">
    <property type="protein sequence ID" value="MBI9115130.1"/>
    <property type="molecule type" value="Genomic_DNA"/>
</dbReference>
<feature type="transmembrane region" description="Helical" evidence="2">
    <location>
        <begin position="102"/>
        <end position="120"/>
    </location>
</feature>
<dbReference type="SUPFAM" id="SSF56524">
    <property type="entry name" value="Oxidoreductase molybdopterin-binding domain"/>
    <property type="match status" value="1"/>
</dbReference>
<dbReference type="RefSeq" id="WP_198733690.1">
    <property type="nucleotide sequence ID" value="NZ_JAEINH010000006.1"/>
</dbReference>
<dbReference type="Pfam" id="PF00174">
    <property type="entry name" value="Oxidored_molyb"/>
    <property type="match status" value="1"/>
</dbReference>
<evidence type="ECO:0000256" key="2">
    <source>
        <dbReference type="SAM" id="Phobius"/>
    </source>
</evidence>
<evidence type="ECO:0000256" key="1">
    <source>
        <dbReference type="SAM" id="MobiDB-lite"/>
    </source>
</evidence>
<evidence type="ECO:0000313" key="4">
    <source>
        <dbReference type="EMBL" id="MBI9115130.1"/>
    </source>
</evidence>
<dbReference type="AlphaFoldDB" id="A0A934IAF1"/>
<dbReference type="GO" id="GO:0043546">
    <property type="term" value="F:molybdopterin cofactor binding"/>
    <property type="evidence" value="ECO:0007669"/>
    <property type="project" value="TreeGrafter"/>
</dbReference>
<organism evidence="4 5">
    <name type="scientific">Sanguibacter suaedae</name>
    <dbReference type="NCBI Taxonomy" id="2795737"/>
    <lineage>
        <taxon>Bacteria</taxon>
        <taxon>Bacillati</taxon>
        <taxon>Actinomycetota</taxon>
        <taxon>Actinomycetes</taxon>
        <taxon>Micrococcales</taxon>
        <taxon>Sanguibacteraceae</taxon>
        <taxon>Sanguibacter</taxon>
    </lineage>
</organism>
<dbReference type="GO" id="GO:0008482">
    <property type="term" value="F:sulfite oxidase activity"/>
    <property type="evidence" value="ECO:0007669"/>
    <property type="project" value="TreeGrafter"/>
</dbReference>
<dbReference type="Gene3D" id="3.90.420.10">
    <property type="entry name" value="Oxidoreductase, molybdopterin-binding domain"/>
    <property type="match status" value="1"/>
</dbReference>
<dbReference type="GO" id="GO:0020037">
    <property type="term" value="F:heme binding"/>
    <property type="evidence" value="ECO:0007669"/>
    <property type="project" value="TreeGrafter"/>
</dbReference>
<gene>
    <name evidence="4" type="ORF">JAV76_08935</name>
</gene>
<keyword evidence="2" id="KW-0472">Membrane</keyword>
<feature type="domain" description="Oxidoreductase molybdopterin-binding" evidence="3">
    <location>
        <begin position="248"/>
        <end position="396"/>
    </location>
</feature>
<dbReference type="GO" id="GO:0006790">
    <property type="term" value="P:sulfur compound metabolic process"/>
    <property type="evidence" value="ECO:0007669"/>
    <property type="project" value="TreeGrafter"/>
</dbReference>
<reference evidence="4" key="1">
    <citation type="submission" date="2020-12" db="EMBL/GenBank/DDBJ databases">
        <title>Sanguibacter suaedae sp. nov., isolated from Suaeda aralocaspica.</title>
        <authorList>
            <person name="Ma Q."/>
        </authorList>
    </citation>
    <scope>NUCLEOTIDE SEQUENCE</scope>
    <source>
        <strain evidence="4">YZGR15</strain>
    </source>
</reference>
<accession>A0A934IAF1</accession>
<feature type="transmembrane region" description="Helical" evidence="2">
    <location>
        <begin position="132"/>
        <end position="151"/>
    </location>
</feature>
<keyword evidence="2" id="KW-1133">Transmembrane helix</keyword>
<dbReference type="PANTHER" id="PTHR19372:SF7">
    <property type="entry name" value="SULFITE OXIDASE, MITOCHONDRIAL"/>
    <property type="match status" value="1"/>
</dbReference>
<feature type="transmembrane region" description="Helical" evidence="2">
    <location>
        <begin position="172"/>
        <end position="194"/>
    </location>
</feature>
<dbReference type="Proteomes" id="UP000602087">
    <property type="component" value="Unassembled WGS sequence"/>
</dbReference>
<feature type="transmembrane region" description="Helical" evidence="2">
    <location>
        <begin position="75"/>
        <end position="95"/>
    </location>
</feature>
<dbReference type="InterPro" id="IPR014756">
    <property type="entry name" value="Ig_E-set"/>
</dbReference>
<keyword evidence="2" id="KW-0812">Transmembrane</keyword>
<keyword evidence="5" id="KW-1185">Reference proteome</keyword>
<dbReference type="InterPro" id="IPR036374">
    <property type="entry name" value="OxRdtase_Mopterin-bd_sf"/>
</dbReference>
<dbReference type="SUPFAM" id="SSF81296">
    <property type="entry name" value="E set domains"/>
    <property type="match status" value="1"/>
</dbReference>